<accession>Q0CHS8</accession>
<proteinExistence type="predicted"/>
<reference evidence="2" key="1">
    <citation type="submission" date="2005-09" db="EMBL/GenBank/DDBJ databases">
        <title>Annotation of the Aspergillus terreus NIH2624 genome.</title>
        <authorList>
            <person name="Birren B.W."/>
            <person name="Lander E.S."/>
            <person name="Galagan J.E."/>
            <person name="Nusbaum C."/>
            <person name="Devon K."/>
            <person name="Henn M."/>
            <person name="Ma L.-J."/>
            <person name="Jaffe D.B."/>
            <person name="Butler J."/>
            <person name="Alvarez P."/>
            <person name="Gnerre S."/>
            <person name="Grabherr M."/>
            <person name="Kleber M."/>
            <person name="Mauceli E.W."/>
            <person name="Brockman W."/>
            <person name="Rounsley S."/>
            <person name="Young S.K."/>
            <person name="LaButti K."/>
            <person name="Pushparaj V."/>
            <person name="DeCaprio D."/>
            <person name="Crawford M."/>
            <person name="Koehrsen M."/>
            <person name="Engels R."/>
            <person name="Montgomery P."/>
            <person name="Pearson M."/>
            <person name="Howarth C."/>
            <person name="Larson L."/>
            <person name="Luoma S."/>
            <person name="White J."/>
            <person name="Alvarado L."/>
            <person name="Kodira C.D."/>
            <person name="Zeng Q."/>
            <person name="Oleary S."/>
            <person name="Yandava C."/>
            <person name="Denning D.W."/>
            <person name="Nierman W.C."/>
            <person name="Milne T."/>
            <person name="Madden K."/>
        </authorList>
    </citation>
    <scope>NUCLEOTIDE SEQUENCE [LARGE SCALE GENOMIC DNA]</scope>
    <source>
        <strain evidence="2">NIH 2624 / FGSC A1156</strain>
    </source>
</reference>
<protein>
    <submittedName>
        <fullName evidence="1">Uncharacterized protein</fullName>
    </submittedName>
</protein>
<dbReference type="VEuPathDB" id="FungiDB:ATEG_06756"/>
<dbReference type="RefSeq" id="XP_001215934.1">
    <property type="nucleotide sequence ID" value="XM_001215934.1"/>
</dbReference>
<dbReference type="HOGENOM" id="CLU_1906335_0_0_1"/>
<dbReference type="Proteomes" id="UP000007963">
    <property type="component" value="Unassembled WGS sequence"/>
</dbReference>
<organism evidence="1 2">
    <name type="scientific">Aspergillus terreus (strain NIH 2624 / FGSC A1156)</name>
    <dbReference type="NCBI Taxonomy" id="341663"/>
    <lineage>
        <taxon>Eukaryota</taxon>
        <taxon>Fungi</taxon>
        <taxon>Dikarya</taxon>
        <taxon>Ascomycota</taxon>
        <taxon>Pezizomycotina</taxon>
        <taxon>Eurotiomycetes</taxon>
        <taxon>Eurotiomycetidae</taxon>
        <taxon>Eurotiales</taxon>
        <taxon>Aspergillaceae</taxon>
        <taxon>Aspergillus</taxon>
        <taxon>Aspergillus subgen. Circumdati</taxon>
    </lineage>
</organism>
<evidence type="ECO:0000313" key="1">
    <source>
        <dbReference type="EMBL" id="EAU33300.1"/>
    </source>
</evidence>
<name>Q0CHS8_ASPTN</name>
<evidence type="ECO:0000313" key="2">
    <source>
        <dbReference type="Proteomes" id="UP000007963"/>
    </source>
</evidence>
<dbReference type="GeneID" id="4321903"/>
<dbReference type="EMBL" id="CH476602">
    <property type="protein sequence ID" value="EAU33300.1"/>
    <property type="molecule type" value="Genomic_DNA"/>
</dbReference>
<gene>
    <name evidence="1" type="ORF">ATEG_06756</name>
</gene>
<sequence>MYRKIWVGERGEKPNHLFLLSVLLIDNVSILDSFITVAYPNIESSCFVTIGVIHPHSRYSGSITGLRDRHRTELNAFNVMQKTVTEVSRGPLEVILGSNGEAPTASTEYGHIHIPFDGNCLSQFFVKSDQSDS</sequence>
<dbReference type="AlphaFoldDB" id="Q0CHS8"/>